<feature type="region of interest" description="Disordered" evidence="1">
    <location>
        <begin position="71"/>
        <end position="167"/>
    </location>
</feature>
<comment type="caution">
    <text evidence="3">The sequence shown here is derived from an EMBL/GenBank/DDBJ whole genome shotgun (WGS) entry which is preliminary data.</text>
</comment>
<feature type="compositionally biased region" description="Polar residues" evidence="1">
    <location>
        <begin position="128"/>
        <end position="142"/>
    </location>
</feature>
<reference evidence="3 4" key="1">
    <citation type="submission" date="2024-07" db="EMBL/GenBank/DDBJ databases">
        <title>Section-level genome sequencing and comparative genomics of Aspergillus sections Usti and Cavernicolus.</title>
        <authorList>
            <consortium name="Lawrence Berkeley National Laboratory"/>
            <person name="Nybo J.L."/>
            <person name="Vesth T.C."/>
            <person name="Theobald S."/>
            <person name="Frisvad J.C."/>
            <person name="Larsen T.O."/>
            <person name="Kjaerboelling I."/>
            <person name="Rothschild-Mancinelli K."/>
            <person name="Lyhne E.K."/>
            <person name="Kogle M.E."/>
            <person name="Barry K."/>
            <person name="Clum A."/>
            <person name="Na H."/>
            <person name="Ledsgaard L."/>
            <person name="Lin J."/>
            <person name="Lipzen A."/>
            <person name="Kuo A."/>
            <person name="Riley R."/>
            <person name="Mondo S."/>
            <person name="Labutti K."/>
            <person name="Haridas S."/>
            <person name="Pangalinan J."/>
            <person name="Salamov A.A."/>
            <person name="Simmons B.A."/>
            <person name="Magnuson J.K."/>
            <person name="Chen J."/>
            <person name="Drula E."/>
            <person name="Henrissat B."/>
            <person name="Wiebenga A."/>
            <person name="Lubbers R.J."/>
            <person name="Gomes A.C."/>
            <person name="Macurrencykelacurrency M.R."/>
            <person name="Stajich J."/>
            <person name="Grigoriev I.V."/>
            <person name="Mortensen U.H."/>
            <person name="De Vries R.P."/>
            <person name="Baker S.E."/>
            <person name="Andersen M.R."/>
        </authorList>
    </citation>
    <scope>NUCLEOTIDE SEQUENCE [LARGE SCALE GENOMIC DNA]</scope>
    <source>
        <strain evidence="3 4">CBS 449.75</strain>
    </source>
</reference>
<keyword evidence="4" id="KW-1185">Reference proteome</keyword>
<gene>
    <name evidence="3" type="ORF">BJX67DRAFT_109419</name>
</gene>
<feature type="compositionally biased region" description="Low complexity" evidence="1">
    <location>
        <begin position="146"/>
        <end position="158"/>
    </location>
</feature>
<feature type="signal peptide" evidence="2">
    <location>
        <begin position="1"/>
        <end position="20"/>
    </location>
</feature>
<evidence type="ECO:0008006" key="5">
    <source>
        <dbReference type="Google" id="ProtNLM"/>
    </source>
</evidence>
<organism evidence="3 4">
    <name type="scientific">Aspergillus lucknowensis</name>
    <dbReference type="NCBI Taxonomy" id="176173"/>
    <lineage>
        <taxon>Eukaryota</taxon>
        <taxon>Fungi</taxon>
        <taxon>Dikarya</taxon>
        <taxon>Ascomycota</taxon>
        <taxon>Pezizomycotina</taxon>
        <taxon>Eurotiomycetes</taxon>
        <taxon>Eurotiomycetidae</taxon>
        <taxon>Eurotiales</taxon>
        <taxon>Aspergillaceae</taxon>
        <taxon>Aspergillus</taxon>
        <taxon>Aspergillus subgen. Nidulantes</taxon>
    </lineage>
</organism>
<sequence length="189" mass="19738">MAYKLLTLLAMYLLVATVFANENVEVPDAVFDGFDLGDHFDYNVNEVHALVDHIFVPRSALATVTVTETICGPTSPTVVTDTFESSPAPTTGQPPMTTDTSGVPSDQPPSPTSPTSLTSSEVSTSATDGPTTSFQTNMSSSKGDNESPTETSDSPTDTIAPPTNAGFTQEGMDSVFLALALTILQLVGV</sequence>
<accession>A0ABR4LUC0</accession>
<dbReference type="Proteomes" id="UP001610432">
    <property type="component" value="Unassembled WGS sequence"/>
</dbReference>
<keyword evidence="2" id="KW-0732">Signal</keyword>
<protein>
    <recommendedName>
        <fullName evidence="5">GPI anchored protein</fullName>
    </recommendedName>
</protein>
<feature type="chain" id="PRO_5047208572" description="GPI anchored protein" evidence="2">
    <location>
        <begin position="21"/>
        <end position="189"/>
    </location>
</feature>
<name>A0ABR4LUC0_9EURO</name>
<proteinExistence type="predicted"/>
<evidence type="ECO:0000256" key="2">
    <source>
        <dbReference type="SAM" id="SignalP"/>
    </source>
</evidence>
<evidence type="ECO:0000313" key="3">
    <source>
        <dbReference type="EMBL" id="KAL2866968.1"/>
    </source>
</evidence>
<feature type="compositionally biased region" description="Low complexity" evidence="1">
    <location>
        <begin position="113"/>
        <end position="127"/>
    </location>
</feature>
<dbReference type="GeneID" id="98139368"/>
<feature type="compositionally biased region" description="Polar residues" evidence="1">
    <location>
        <begin position="71"/>
        <end position="103"/>
    </location>
</feature>
<evidence type="ECO:0000256" key="1">
    <source>
        <dbReference type="SAM" id="MobiDB-lite"/>
    </source>
</evidence>
<evidence type="ECO:0000313" key="4">
    <source>
        <dbReference type="Proteomes" id="UP001610432"/>
    </source>
</evidence>
<dbReference type="EMBL" id="JBFXLQ010000021">
    <property type="protein sequence ID" value="KAL2866968.1"/>
    <property type="molecule type" value="Genomic_DNA"/>
</dbReference>
<dbReference type="RefSeq" id="XP_070885947.1">
    <property type="nucleotide sequence ID" value="XM_071024296.1"/>
</dbReference>